<evidence type="ECO:0000313" key="2">
    <source>
        <dbReference type="EMBL" id="GIM87090.1"/>
    </source>
</evidence>
<organism evidence="2 3">
    <name type="scientific">Salinispora arenicola</name>
    <dbReference type="NCBI Taxonomy" id="168697"/>
    <lineage>
        <taxon>Bacteria</taxon>
        <taxon>Bacillati</taxon>
        <taxon>Actinomycetota</taxon>
        <taxon>Actinomycetes</taxon>
        <taxon>Micromonosporales</taxon>
        <taxon>Micromonosporaceae</taxon>
        <taxon>Salinispora</taxon>
    </lineage>
</organism>
<name>A0ABQ4JVX6_SALAC</name>
<feature type="region of interest" description="Disordered" evidence="1">
    <location>
        <begin position="1"/>
        <end position="20"/>
    </location>
</feature>
<accession>A0ABQ4JVX6</accession>
<evidence type="ECO:0000256" key="1">
    <source>
        <dbReference type="SAM" id="MobiDB-lite"/>
    </source>
</evidence>
<dbReference type="Proteomes" id="UP000677457">
    <property type="component" value="Unassembled WGS sequence"/>
</dbReference>
<protein>
    <submittedName>
        <fullName evidence="2">Uncharacterized protein</fullName>
    </submittedName>
</protein>
<dbReference type="EMBL" id="BOQM01000030">
    <property type="protein sequence ID" value="GIM87090.1"/>
    <property type="molecule type" value="Genomic_DNA"/>
</dbReference>
<sequence length="100" mass="11481">MEQRTTARQDRATQTQIRPKGRRVLDDLIIAGERQRALGDSLTTPQPRYLQVSTVTPDLPPASDRHEITSRASCWHVWPPELDPDGACERCHLAYRDWSM</sequence>
<feature type="compositionally biased region" description="Basic and acidic residues" evidence="1">
    <location>
        <begin position="1"/>
        <end position="11"/>
    </location>
</feature>
<evidence type="ECO:0000313" key="3">
    <source>
        <dbReference type="Proteomes" id="UP000677457"/>
    </source>
</evidence>
<keyword evidence="3" id="KW-1185">Reference proteome</keyword>
<comment type="caution">
    <text evidence="2">The sequence shown here is derived from an EMBL/GenBank/DDBJ whole genome shotgun (WGS) entry which is preliminary data.</text>
</comment>
<proteinExistence type="predicted"/>
<gene>
    <name evidence="2" type="ORF">Sar04_38260</name>
</gene>
<reference evidence="2 3" key="1">
    <citation type="submission" date="2021-03" db="EMBL/GenBank/DDBJ databases">
        <title>Whole genome shotgun sequence of Salinispora arenicola NBRC 105043.</title>
        <authorList>
            <person name="Komaki H."/>
            <person name="Tamura T."/>
        </authorList>
    </citation>
    <scope>NUCLEOTIDE SEQUENCE [LARGE SCALE GENOMIC DNA]</scope>
    <source>
        <strain evidence="2 3">NBRC 105043</strain>
    </source>
</reference>